<dbReference type="Gene3D" id="3.30.450.80">
    <property type="entry name" value="Transcription factor LuxR-like, autoinducer-binding domain"/>
    <property type="match status" value="1"/>
</dbReference>
<dbReference type="InterPro" id="IPR016032">
    <property type="entry name" value="Sig_transdc_resp-reg_C-effctor"/>
</dbReference>
<comment type="caution">
    <text evidence="5">The sequence shown here is derived from an EMBL/GenBank/DDBJ whole genome shotgun (WGS) entry which is preliminary data.</text>
</comment>
<dbReference type="InterPro" id="IPR005143">
    <property type="entry name" value="TF_LuxR_autoind-bd_dom"/>
</dbReference>
<keyword evidence="6" id="KW-1185">Reference proteome</keyword>
<dbReference type="SUPFAM" id="SSF46894">
    <property type="entry name" value="C-terminal effector domain of the bipartite response regulators"/>
    <property type="match status" value="1"/>
</dbReference>
<evidence type="ECO:0000256" key="3">
    <source>
        <dbReference type="ARBA" id="ARBA00023163"/>
    </source>
</evidence>
<organism evidence="5 6">
    <name type="scientific">Sinorhizobium saheli</name>
    <dbReference type="NCBI Taxonomy" id="36856"/>
    <lineage>
        <taxon>Bacteria</taxon>
        <taxon>Pseudomonadati</taxon>
        <taxon>Pseudomonadota</taxon>
        <taxon>Alphaproteobacteria</taxon>
        <taxon>Hyphomicrobiales</taxon>
        <taxon>Rhizobiaceae</taxon>
        <taxon>Sinorhizobium/Ensifer group</taxon>
        <taxon>Sinorhizobium</taxon>
    </lineage>
</organism>
<name>A0A178XW91_SINSA</name>
<keyword evidence="1" id="KW-0805">Transcription regulation</keyword>
<dbReference type="Pfam" id="PF00196">
    <property type="entry name" value="GerE"/>
    <property type="match status" value="1"/>
</dbReference>
<evidence type="ECO:0000259" key="4">
    <source>
        <dbReference type="PROSITE" id="PS50043"/>
    </source>
</evidence>
<dbReference type="Proteomes" id="UP000078507">
    <property type="component" value="Unassembled WGS sequence"/>
</dbReference>
<dbReference type="STRING" id="36856.ATB98_00755"/>
<evidence type="ECO:0000313" key="5">
    <source>
        <dbReference type="EMBL" id="OAP39501.1"/>
    </source>
</evidence>
<evidence type="ECO:0000256" key="1">
    <source>
        <dbReference type="ARBA" id="ARBA00023015"/>
    </source>
</evidence>
<dbReference type="GO" id="GO:0003677">
    <property type="term" value="F:DNA binding"/>
    <property type="evidence" value="ECO:0007669"/>
    <property type="project" value="UniProtKB-KW"/>
</dbReference>
<dbReference type="SUPFAM" id="SSF75516">
    <property type="entry name" value="Pheromone-binding domain of LuxR-like quorum-sensing transcription factors"/>
    <property type="match status" value="1"/>
</dbReference>
<dbReference type="AlphaFoldDB" id="A0A178XW91"/>
<gene>
    <name evidence="5" type="ORF">ATB98_00755</name>
</gene>
<dbReference type="InterPro" id="IPR036388">
    <property type="entry name" value="WH-like_DNA-bd_sf"/>
</dbReference>
<dbReference type="PANTHER" id="PTHR44688:SF16">
    <property type="entry name" value="DNA-BINDING TRANSCRIPTIONAL ACTIVATOR DEVR_DOSR"/>
    <property type="match status" value="1"/>
</dbReference>
<sequence length="327" mass="36099">MSDLSRPALSALQYRPLGAQSRSASSAAASCTGDYMAGDLSLKRDYGRPADDCGFPQVRGSATEVSDPISLGGSIHFANTGRDEFAVELGRFLDLTDGVNQSKKLFDLLSAFAFKFGCKWVAYGPLTTDHKASNPVRCDSEEILNYPDGWQERCLEMGYERIAPVIKESRMGAGTIRWSDVYSDAGTTEYERRMFDEAATFGLRSGITVPLRGPRGSCSIMSFARHCEREFQSRTIAYLQLAATHFHLRVANDANLNVVQKIPALSSREKECVLWVARGKSSWDIGVIMRISENTVNFHIKNVMRKLETSSRTVAAIKAITLGIIDL</sequence>
<reference evidence="5 6" key="1">
    <citation type="submission" date="2015-11" db="EMBL/GenBank/DDBJ databases">
        <title>Ensifer anhuiense sp. nov., an effective nitrogen fixation bacterium with Glycine soja.</title>
        <authorList>
            <person name="Yan H."/>
            <person name="Chen W."/>
        </authorList>
    </citation>
    <scope>NUCLEOTIDE SEQUENCE [LARGE SCALE GENOMIC DNA]</scope>
    <source>
        <strain evidence="5 6">LMG 7837</strain>
    </source>
</reference>
<keyword evidence="3" id="KW-0804">Transcription</keyword>
<dbReference type="InterPro" id="IPR000792">
    <property type="entry name" value="Tscrpt_reg_LuxR_C"/>
</dbReference>
<dbReference type="SMART" id="SM00421">
    <property type="entry name" value="HTH_LUXR"/>
    <property type="match status" value="1"/>
</dbReference>
<accession>A0A178XW91</accession>
<dbReference type="InterPro" id="IPR036693">
    <property type="entry name" value="TF_LuxR_autoind-bd_dom_sf"/>
</dbReference>
<dbReference type="Pfam" id="PF03472">
    <property type="entry name" value="Autoind_bind"/>
    <property type="match status" value="1"/>
</dbReference>
<dbReference type="PROSITE" id="PS00622">
    <property type="entry name" value="HTH_LUXR_1"/>
    <property type="match status" value="1"/>
</dbReference>
<dbReference type="GO" id="GO:0006355">
    <property type="term" value="P:regulation of DNA-templated transcription"/>
    <property type="evidence" value="ECO:0007669"/>
    <property type="project" value="InterPro"/>
</dbReference>
<protein>
    <submittedName>
        <fullName evidence="5">LuxR family transcriptional regulator</fullName>
    </submittedName>
</protein>
<dbReference type="OrthoDB" id="3170288at2"/>
<feature type="domain" description="HTH luxR-type" evidence="4">
    <location>
        <begin position="258"/>
        <end position="323"/>
    </location>
</feature>
<dbReference type="PANTHER" id="PTHR44688">
    <property type="entry name" value="DNA-BINDING TRANSCRIPTIONAL ACTIVATOR DEVR_DOSR"/>
    <property type="match status" value="1"/>
</dbReference>
<dbReference type="PRINTS" id="PR00038">
    <property type="entry name" value="HTHLUXR"/>
</dbReference>
<keyword evidence="2" id="KW-0238">DNA-binding</keyword>
<evidence type="ECO:0000256" key="2">
    <source>
        <dbReference type="ARBA" id="ARBA00023125"/>
    </source>
</evidence>
<dbReference type="CDD" id="cd06170">
    <property type="entry name" value="LuxR_C_like"/>
    <property type="match status" value="1"/>
</dbReference>
<evidence type="ECO:0000313" key="6">
    <source>
        <dbReference type="Proteomes" id="UP000078507"/>
    </source>
</evidence>
<dbReference type="EMBL" id="LNQB01000091">
    <property type="protein sequence ID" value="OAP39501.1"/>
    <property type="molecule type" value="Genomic_DNA"/>
</dbReference>
<proteinExistence type="predicted"/>
<dbReference type="Gene3D" id="1.10.10.10">
    <property type="entry name" value="Winged helix-like DNA-binding domain superfamily/Winged helix DNA-binding domain"/>
    <property type="match status" value="1"/>
</dbReference>
<dbReference type="RefSeq" id="WP_084435742.1">
    <property type="nucleotide sequence ID" value="NZ_LNQB01000091.1"/>
</dbReference>
<dbReference type="PROSITE" id="PS50043">
    <property type="entry name" value="HTH_LUXR_2"/>
    <property type="match status" value="1"/>
</dbReference>